<evidence type="ECO:0000256" key="2">
    <source>
        <dbReference type="SAM" id="Phobius"/>
    </source>
</evidence>
<dbReference type="EMBL" id="IACI01039832">
    <property type="protein sequence ID" value="LAA22705.1"/>
    <property type="molecule type" value="Transcribed_RNA"/>
</dbReference>
<dbReference type="AlphaFoldDB" id="A0A2H6N1U9"/>
<feature type="region of interest" description="Disordered" evidence="1">
    <location>
        <begin position="51"/>
        <end position="79"/>
    </location>
</feature>
<proteinExistence type="predicted"/>
<keyword evidence="2" id="KW-1133">Transmembrane helix</keyword>
<sequence length="111" mass="12764">MWYSMHFGAKMLSWYSLFVWYLMCCYRKRAKGTDKKSIMVGRSLKKRRERIAAEGDQEVGHAGQITDIRKGQTGSSSQSKQRAMSYGLFDTYFSAPSSSWNQLMISTEVPL</sequence>
<accession>A0A2H6N1U9</accession>
<feature type="transmembrane region" description="Helical" evidence="2">
    <location>
        <begin position="6"/>
        <end position="26"/>
    </location>
</feature>
<protein>
    <submittedName>
        <fullName evidence="3">Uncharacterized protein</fullName>
    </submittedName>
</protein>
<evidence type="ECO:0000256" key="1">
    <source>
        <dbReference type="SAM" id="MobiDB-lite"/>
    </source>
</evidence>
<reference evidence="3" key="2">
    <citation type="submission" date="2017-12" db="EMBL/GenBank/DDBJ databases">
        <title>Coralsnake Venomics: Analyses of Venom Gland Transcriptomes and Proteomes of Six Brazilian Taxa.</title>
        <authorList>
            <person name="Aird S.D."/>
            <person name="Jorge da Silva N."/>
            <person name="Qiu L."/>
            <person name="Villar-Briones A."/>
            <person name="Aparecida-Saddi V."/>
            <person name="Campos-Telles M.P."/>
            <person name="Grau M."/>
            <person name="Mikheyev A.S."/>
        </authorList>
    </citation>
    <scope>NUCLEOTIDE SEQUENCE</scope>
    <source>
        <tissue evidence="3">Venom_gland</tissue>
    </source>
</reference>
<keyword evidence="2" id="KW-0472">Membrane</keyword>
<organism evidence="3">
    <name type="scientific">Micrurus carvalhoi</name>
    <dbReference type="NCBI Taxonomy" id="3147026"/>
    <lineage>
        <taxon>Eukaryota</taxon>
        <taxon>Metazoa</taxon>
        <taxon>Chordata</taxon>
        <taxon>Craniata</taxon>
        <taxon>Vertebrata</taxon>
        <taxon>Euteleostomi</taxon>
        <taxon>Lepidosauria</taxon>
        <taxon>Squamata</taxon>
        <taxon>Bifurcata</taxon>
        <taxon>Unidentata</taxon>
        <taxon>Episquamata</taxon>
        <taxon>Toxicofera</taxon>
        <taxon>Serpentes</taxon>
        <taxon>Colubroidea</taxon>
        <taxon>Elapidae</taxon>
        <taxon>Elapinae</taxon>
        <taxon>Micrurus</taxon>
    </lineage>
</organism>
<reference evidence="3" key="1">
    <citation type="submission" date="2017-07" db="EMBL/GenBank/DDBJ databases">
        <authorList>
            <person name="Mikheyev A."/>
            <person name="Grau M."/>
        </authorList>
    </citation>
    <scope>NUCLEOTIDE SEQUENCE</scope>
    <source>
        <tissue evidence="3">Venom_gland</tissue>
    </source>
</reference>
<evidence type="ECO:0000313" key="3">
    <source>
        <dbReference type="EMBL" id="LAA22705.1"/>
    </source>
</evidence>
<keyword evidence="2" id="KW-0812">Transmembrane</keyword>
<name>A0A2H6N1U9_9SAUR</name>